<dbReference type="GO" id="GO:0008654">
    <property type="term" value="P:phospholipid biosynthetic process"/>
    <property type="evidence" value="ECO:0007669"/>
    <property type="project" value="UniProtKB-KW"/>
</dbReference>
<dbReference type="GO" id="GO:0071949">
    <property type="term" value="F:FAD binding"/>
    <property type="evidence" value="ECO:0007669"/>
    <property type="project" value="InterPro"/>
</dbReference>
<comment type="caution">
    <text evidence="10">The sequence shown here is derived from an EMBL/GenBank/DDBJ whole genome shotgun (WGS) entry which is preliminary data.</text>
</comment>
<dbReference type="Gene3D" id="3.50.50.60">
    <property type="entry name" value="FAD/NAD(P)-binding domain"/>
    <property type="match status" value="1"/>
</dbReference>
<keyword evidence="11" id="KW-1185">Reference proteome</keyword>
<evidence type="ECO:0000313" key="10">
    <source>
        <dbReference type="EMBL" id="TDQ71287.1"/>
    </source>
</evidence>
<evidence type="ECO:0000256" key="3">
    <source>
        <dbReference type="ARBA" id="ARBA00022827"/>
    </source>
</evidence>
<dbReference type="NCBIfam" id="TIGR02032">
    <property type="entry name" value="GG-red-SF"/>
    <property type="match status" value="1"/>
</dbReference>
<evidence type="ECO:0000259" key="8">
    <source>
        <dbReference type="Pfam" id="PF01494"/>
    </source>
</evidence>
<dbReference type="Proteomes" id="UP000294855">
    <property type="component" value="Unassembled WGS sequence"/>
</dbReference>
<evidence type="ECO:0000256" key="1">
    <source>
        <dbReference type="ARBA" id="ARBA00022516"/>
    </source>
</evidence>
<keyword evidence="3" id="KW-0274">FAD</keyword>
<dbReference type="EMBL" id="SNYS01000005">
    <property type="protein sequence ID" value="TDQ71287.1"/>
    <property type="molecule type" value="Genomic_DNA"/>
</dbReference>
<proteinExistence type="predicted"/>
<accession>A0A484F9L3</accession>
<dbReference type="InterPro" id="IPR036188">
    <property type="entry name" value="FAD/NAD-bd_sf"/>
</dbReference>
<keyword evidence="1" id="KW-0444">Lipid biosynthesis</keyword>
<sequence length="426" mass="45003">MSFPLSKKNYDVVVVGAGPAGSVAAKYAALGGADVLFVDRKREIGSPVQCAGFTPNAKEIENLIPGLVLPEEMKNIPMNCVLAETKAQRLYSPDLKIKEFDVDGYVLDRRLFDSALAEQAALCGAELLCGTSVKSIQSDSGNHTVRLSGVFGKTDVTAKIIIGADGPNSVIGKTFGLCHGAETKIDAVGNAKNASNEKAVSNASYERGIGFEYKMTGVDIDSKTLEMFFGNKYVPGGYIWIFPEGEGKANVGIGLRHSLCTEKLSARDFLNRFIQEHPIAAEKLKGGKITSVMAGVIPVDGAPARTATDSVMVAGDAAGHVMATNGGGIPFAIAAGKIAGDVAAEAVAAGKSGKELTTAAYEQRWRAEFGEALEASVQARKLMDKFMVSDKRMNAAFKLLPADKLKEMQCGSIPTAMKKGLDLLLK</sequence>
<dbReference type="InterPro" id="IPR002938">
    <property type="entry name" value="FAD-bd"/>
</dbReference>
<dbReference type="PANTHER" id="PTHR42685:SF18">
    <property type="entry name" value="DIGERANYLGERANYLGLYCEROPHOSPHOLIPID REDUCTASE"/>
    <property type="match status" value="1"/>
</dbReference>
<protein>
    <submittedName>
        <fullName evidence="10">2,3-di-O-geranylgeranylglyceryl phosphate reductase</fullName>
    </submittedName>
</protein>
<gene>
    <name evidence="10" type="ORF">C7391_0395</name>
</gene>
<dbReference type="RefSeq" id="WP_223610951.1">
    <property type="nucleotide sequence ID" value="NZ_JAHDUW010000001.1"/>
</dbReference>
<evidence type="ECO:0000256" key="7">
    <source>
        <dbReference type="ARBA" id="ARBA00023264"/>
    </source>
</evidence>
<dbReference type="InterPro" id="IPR011777">
    <property type="entry name" value="Geranylgeranyl_Rdtase_fam"/>
</dbReference>
<feature type="domain" description="Digeranylgeranylglycerophospholipid reductase catalytic" evidence="9">
    <location>
        <begin position="210"/>
        <end position="293"/>
    </location>
</feature>
<keyword evidence="4" id="KW-0560">Oxidoreductase</keyword>
<evidence type="ECO:0000313" key="11">
    <source>
        <dbReference type="Proteomes" id="UP000294855"/>
    </source>
</evidence>
<dbReference type="AlphaFoldDB" id="A0A484F9L3"/>
<dbReference type="GO" id="GO:0016628">
    <property type="term" value="F:oxidoreductase activity, acting on the CH-CH group of donors, NAD or NADP as acceptor"/>
    <property type="evidence" value="ECO:0007669"/>
    <property type="project" value="InterPro"/>
</dbReference>
<evidence type="ECO:0000256" key="2">
    <source>
        <dbReference type="ARBA" id="ARBA00022630"/>
    </source>
</evidence>
<keyword evidence="6" id="KW-0594">Phospholipid biosynthesis</keyword>
<reference evidence="10 11" key="1">
    <citation type="submission" date="2019-03" db="EMBL/GenBank/DDBJ databases">
        <title>Genomic Encyclopedia of Type Strains, Phase IV (KMG-IV): sequencing the most valuable type-strain genomes for metagenomic binning, comparative biology and taxonomic classification.</title>
        <authorList>
            <person name="Goeker M."/>
        </authorList>
    </citation>
    <scope>NUCLEOTIDE SEQUENCE [LARGE SCALE GENOMIC DNA]</scope>
    <source>
        <strain evidence="10 11">DSM 13328</strain>
    </source>
</reference>
<evidence type="ECO:0000259" key="9">
    <source>
        <dbReference type="Pfam" id="PF22578"/>
    </source>
</evidence>
<dbReference type="InterPro" id="IPR054715">
    <property type="entry name" value="GGR_cat"/>
</dbReference>
<name>A0A484F9L3_9EURY</name>
<organism evidence="10 11">
    <name type="scientific">Methanimicrococcus blatticola</name>
    <dbReference type="NCBI Taxonomy" id="91560"/>
    <lineage>
        <taxon>Archaea</taxon>
        <taxon>Methanobacteriati</taxon>
        <taxon>Methanobacteriota</taxon>
        <taxon>Stenosarchaea group</taxon>
        <taxon>Methanomicrobia</taxon>
        <taxon>Methanosarcinales</taxon>
        <taxon>Methanosarcinaceae</taxon>
        <taxon>Methanimicrococcus</taxon>
    </lineage>
</organism>
<keyword evidence="2" id="KW-0285">Flavoprotein</keyword>
<evidence type="ECO:0000256" key="4">
    <source>
        <dbReference type="ARBA" id="ARBA00023002"/>
    </source>
</evidence>
<dbReference type="PANTHER" id="PTHR42685">
    <property type="entry name" value="GERANYLGERANYL DIPHOSPHATE REDUCTASE"/>
    <property type="match status" value="1"/>
</dbReference>
<evidence type="ECO:0000256" key="6">
    <source>
        <dbReference type="ARBA" id="ARBA00023209"/>
    </source>
</evidence>
<dbReference type="InterPro" id="IPR050407">
    <property type="entry name" value="Geranylgeranyl_reductase"/>
</dbReference>
<keyword evidence="5" id="KW-0443">Lipid metabolism</keyword>
<dbReference type="Pfam" id="PF22578">
    <property type="entry name" value="GGR_cat"/>
    <property type="match status" value="1"/>
</dbReference>
<evidence type="ECO:0000256" key="5">
    <source>
        <dbReference type="ARBA" id="ARBA00023098"/>
    </source>
</evidence>
<feature type="domain" description="FAD-binding" evidence="8">
    <location>
        <begin position="10"/>
        <end position="184"/>
    </location>
</feature>
<keyword evidence="7" id="KW-1208">Phospholipid metabolism</keyword>
<dbReference type="Pfam" id="PF01494">
    <property type="entry name" value="FAD_binding_3"/>
    <property type="match status" value="1"/>
</dbReference>
<dbReference type="SUPFAM" id="SSF51905">
    <property type="entry name" value="FAD/NAD(P)-binding domain"/>
    <property type="match status" value="1"/>
</dbReference>
<dbReference type="PRINTS" id="PR00420">
    <property type="entry name" value="RNGMNOXGNASE"/>
</dbReference>
<dbReference type="Gene3D" id="3.30.9.10">
    <property type="entry name" value="D-Amino Acid Oxidase, subunit A, domain 2"/>
    <property type="match status" value="1"/>
</dbReference>